<protein>
    <submittedName>
        <fullName evidence="6">Nucleotide-binding universal stress protein, UspA family</fullName>
    </submittedName>
</protein>
<comment type="function">
    <text evidence="4">Required for resistance to DNA-damaging agents.</text>
</comment>
<dbReference type="RefSeq" id="WP_067659023.1">
    <property type="nucleotide sequence ID" value="NZ_FQXG01000002.1"/>
</dbReference>
<dbReference type="Gene3D" id="3.40.50.12370">
    <property type="match status" value="1"/>
</dbReference>
<evidence type="ECO:0000313" key="6">
    <source>
        <dbReference type="EMBL" id="SHH28694.1"/>
    </source>
</evidence>
<dbReference type="OrthoDB" id="239260at2"/>
<evidence type="ECO:0000256" key="1">
    <source>
        <dbReference type="ARBA" id="ARBA00004496"/>
    </source>
</evidence>
<comment type="similarity">
    <text evidence="2">Belongs to the universal stress protein A family.</text>
</comment>
<keyword evidence="7" id="KW-1185">Reference proteome</keyword>
<dbReference type="GO" id="GO:0005737">
    <property type="term" value="C:cytoplasm"/>
    <property type="evidence" value="ECO:0007669"/>
    <property type="project" value="UniProtKB-SubCell"/>
</dbReference>
<dbReference type="EMBL" id="FQXG01000002">
    <property type="protein sequence ID" value="SHH28694.1"/>
    <property type="molecule type" value="Genomic_DNA"/>
</dbReference>
<comment type="subcellular location">
    <subcellularLocation>
        <location evidence="1">Cytoplasm</location>
    </subcellularLocation>
</comment>
<reference evidence="6 7" key="1">
    <citation type="submission" date="2016-11" db="EMBL/GenBank/DDBJ databases">
        <authorList>
            <person name="Jaros S."/>
            <person name="Januszkiewicz K."/>
            <person name="Wedrychowicz H."/>
        </authorList>
    </citation>
    <scope>NUCLEOTIDE SEQUENCE [LARGE SCALE GENOMIC DNA]</scope>
    <source>
        <strain evidence="6 7">DSM 16917</strain>
    </source>
</reference>
<proteinExistence type="inferred from homology"/>
<dbReference type="STRING" id="299255.SAMN02745129_1715"/>
<keyword evidence="3" id="KW-0963">Cytoplasm</keyword>
<sequence>MQQESILVPLAQGQTLSERSAPLLTFAEISGAQLTLLTVVENIQMVGSSGRSLLDMLKLAMQAQREVLDAQAYELRLQYPSLKIDTEVISGKPFIEIVKYADKINASLIAIDVSRRHKESACQYGSTTRHLMRKSQVPLWVLSPSERVDFKKVVAAVDIVTCDPETQHMNEQIVQRAHAIAQQQGAQLQVCHVWRLDAEGYLRTWGRYSETEIATVAQQEEHQRMMRLEALLARLGLSTEKVPLVMLEGDAKTEISAFVNRVESDLLVMGTLARSGIAGFLMGNTAERVIDEVHCSVLTLKPEGFRSPILEVEKAYEN</sequence>
<dbReference type="Proteomes" id="UP000184268">
    <property type="component" value="Unassembled WGS sequence"/>
</dbReference>
<evidence type="ECO:0000313" key="7">
    <source>
        <dbReference type="Proteomes" id="UP000184268"/>
    </source>
</evidence>
<dbReference type="Pfam" id="PF00582">
    <property type="entry name" value="Usp"/>
    <property type="match status" value="2"/>
</dbReference>
<dbReference type="PANTHER" id="PTHR47892:SF1">
    <property type="entry name" value="UNIVERSAL STRESS PROTEIN E"/>
    <property type="match status" value="1"/>
</dbReference>
<gene>
    <name evidence="6" type="ORF">SAMN02745129_1715</name>
</gene>
<dbReference type="InterPro" id="IPR006015">
    <property type="entry name" value="Universal_stress_UspA"/>
</dbReference>
<feature type="domain" description="UspA" evidence="5">
    <location>
        <begin position="150"/>
        <end position="300"/>
    </location>
</feature>
<dbReference type="AlphaFoldDB" id="A0A1M5RR26"/>
<name>A0A1M5RR26_9GAMM</name>
<accession>A0A1M5RR26</accession>
<dbReference type="PRINTS" id="PR01438">
    <property type="entry name" value="UNVRSLSTRESS"/>
</dbReference>
<dbReference type="SUPFAM" id="SSF52402">
    <property type="entry name" value="Adenine nucleotide alpha hydrolases-like"/>
    <property type="match status" value="2"/>
</dbReference>
<feature type="domain" description="UspA" evidence="5">
    <location>
        <begin position="25"/>
        <end position="142"/>
    </location>
</feature>
<dbReference type="InterPro" id="IPR006016">
    <property type="entry name" value="UspA"/>
</dbReference>
<evidence type="ECO:0000259" key="5">
    <source>
        <dbReference type="Pfam" id="PF00582"/>
    </source>
</evidence>
<dbReference type="PANTHER" id="PTHR47892">
    <property type="entry name" value="UNIVERSAL STRESS PROTEIN E"/>
    <property type="match status" value="1"/>
</dbReference>
<dbReference type="CDD" id="cd00293">
    <property type="entry name" value="USP-like"/>
    <property type="match status" value="1"/>
</dbReference>
<evidence type="ECO:0000256" key="3">
    <source>
        <dbReference type="ARBA" id="ARBA00022490"/>
    </source>
</evidence>
<evidence type="ECO:0000256" key="2">
    <source>
        <dbReference type="ARBA" id="ARBA00008791"/>
    </source>
</evidence>
<organism evidence="6 7">
    <name type="scientific">Ferrimonas marina</name>
    <dbReference type="NCBI Taxonomy" id="299255"/>
    <lineage>
        <taxon>Bacteria</taxon>
        <taxon>Pseudomonadati</taxon>
        <taxon>Pseudomonadota</taxon>
        <taxon>Gammaproteobacteria</taxon>
        <taxon>Alteromonadales</taxon>
        <taxon>Ferrimonadaceae</taxon>
        <taxon>Ferrimonas</taxon>
    </lineage>
</organism>
<evidence type="ECO:0000256" key="4">
    <source>
        <dbReference type="ARBA" id="ARBA00037131"/>
    </source>
</evidence>